<feature type="region of interest" description="Disordered" evidence="9">
    <location>
        <begin position="1"/>
        <end position="31"/>
    </location>
</feature>
<feature type="domain" description="POTRA" evidence="10">
    <location>
        <begin position="63"/>
        <end position="132"/>
    </location>
</feature>
<dbReference type="GO" id="GO:0090529">
    <property type="term" value="P:cell septum assembly"/>
    <property type="evidence" value="ECO:0007669"/>
    <property type="project" value="InterPro"/>
</dbReference>
<sequence>MAGQTTARRGGNGLSPSGPSPEPAGRERPGRWRPRGDRLVFWALGLALSAAGVFWFLYGSPWVRVERVTVDGTGVLTPEQVRRAAAVPRGAPLVSVDTGAVAARLREKLPRIDSVEVVRSWPHEVDLKVTERKPAVLIEKGGKFIEVDGEGVLFATVSQPPKGVPLLELDAARSPSLRRFGAERLRREAAGVAAGLPAPIRRETRALVVRSYDSVTLELTGGRTVVWGSPERSEQKAGTLLALLKSARGAGHFDVSSPSAPAVSGS</sequence>
<evidence type="ECO:0000256" key="5">
    <source>
        <dbReference type="ARBA" id="ARBA00022989"/>
    </source>
</evidence>
<name>A0A420VA23_9ACTN</name>
<comment type="similarity">
    <text evidence="8">Belongs to the FtsQ/DivIB family. FtsQ subfamily.</text>
</comment>
<dbReference type="InterPro" id="IPR005548">
    <property type="entry name" value="Cell_div_FtsQ/DivIB_C"/>
</dbReference>
<dbReference type="Pfam" id="PF03799">
    <property type="entry name" value="FtsQ_DivIB_C"/>
    <property type="match status" value="1"/>
</dbReference>
<gene>
    <name evidence="8" type="primary">ftsQ</name>
    <name evidence="11" type="ORF">SFRA_003090</name>
</gene>
<dbReference type="InterPro" id="IPR034746">
    <property type="entry name" value="POTRA"/>
</dbReference>
<dbReference type="OrthoDB" id="9790760at2"/>
<keyword evidence="4 8" id="KW-0812">Transmembrane</keyword>
<protein>
    <recommendedName>
        <fullName evidence="8">Cell division protein FtsQ</fullName>
    </recommendedName>
</protein>
<keyword evidence="12" id="KW-1185">Reference proteome</keyword>
<evidence type="ECO:0000259" key="10">
    <source>
        <dbReference type="PROSITE" id="PS51779"/>
    </source>
</evidence>
<dbReference type="Pfam" id="PF08478">
    <property type="entry name" value="POTRA_1"/>
    <property type="match status" value="1"/>
</dbReference>
<dbReference type="GO" id="GO:0043093">
    <property type="term" value="P:FtsZ-dependent cytokinesis"/>
    <property type="evidence" value="ECO:0007669"/>
    <property type="project" value="UniProtKB-UniRule"/>
</dbReference>
<feature type="transmembrane region" description="Helical" evidence="8">
    <location>
        <begin position="39"/>
        <end position="58"/>
    </location>
</feature>
<dbReference type="GO" id="GO:0032153">
    <property type="term" value="C:cell division site"/>
    <property type="evidence" value="ECO:0007669"/>
    <property type="project" value="UniProtKB-UniRule"/>
</dbReference>
<dbReference type="InterPro" id="IPR026579">
    <property type="entry name" value="FtsQ"/>
</dbReference>
<keyword evidence="5 8" id="KW-1133">Transmembrane helix</keyword>
<evidence type="ECO:0000256" key="6">
    <source>
        <dbReference type="ARBA" id="ARBA00023136"/>
    </source>
</evidence>
<keyword evidence="2 8" id="KW-1003">Cell membrane</keyword>
<dbReference type="InterPro" id="IPR050487">
    <property type="entry name" value="FtsQ_DivIB"/>
</dbReference>
<comment type="subcellular location">
    <subcellularLocation>
        <location evidence="8">Cell membrane</location>
        <topology evidence="8">Single-pass type II membrane protein</topology>
    </subcellularLocation>
    <subcellularLocation>
        <location evidence="1">Membrane</location>
    </subcellularLocation>
    <text evidence="8">Localizes to the division septum.</text>
</comment>
<dbReference type="InterPro" id="IPR013685">
    <property type="entry name" value="POTRA_FtsQ_type"/>
</dbReference>
<organism evidence="11 12">
    <name type="scientific">Streptomyces xinghaiensis</name>
    <dbReference type="NCBI Taxonomy" id="1038928"/>
    <lineage>
        <taxon>Bacteria</taxon>
        <taxon>Bacillati</taxon>
        <taxon>Actinomycetota</taxon>
        <taxon>Actinomycetes</taxon>
        <taxon>Kitasatosporales</taxon>
        <taxon>Streptomycetaceae</taxon>
        <taxon>Streptomyces</taxon>
    </lineage>
</organism>
<evidence type="ECO:0000313" key="12">
    <source>
        <dbReference type="Proteomes" id="UP000028058"/>
    </source>
</evidence>
<evidence type="ECO:0000256" key="1">
    <source>
        <dbReference type="ARBA" id="ARBA00004370"/>
    </source>
</evidence>
<evidence type="ECO:0000256" key="9">
    <source>
        <dbReference type="SAM" id="MobiDB-lite"/>
    </source>
</evidence>
<evidence type="ECO:0000256" key="3">
    <source>
        <dbReference type="ARBA" id="ARBA00022618"/>
    </source>
</evidence>
<dbReference type="PROSITE" id="PS51779">
    <property type="entry name" value="POTRA"/>
    <property type="match status" value="1"/>
</dbReference>
<dbReference type="Gene3D" id="3.10.20.310">
    <property type="entry name" value="membrane protein fhac"/>
    <property type="match status" value="1"/>
</dbReference>
<keyword evidence="3 8" id="KW-0132">Cell division</keyword>
<evidence type="ECO:0000313" key="11">
    <source>
        <dbReference type="EMBL" id="RKM99193.1"/>
    </source>
</evidence>
<comment type="caution">
    <text evidence="11">The sequence shown here is derived from an EMBL/GenBank/DDBJ whole genome shotgun (WGS) entry which is preliminary data.</text>
</comment>
<evidence type="ECO:0000256" key="2">
    <source>
        <dbReference type="ARBA" id="ARBA00022475"/>
    </source>
</evidence>
<keyword evidence="6 8" id="KW-0472">Membrane</keyword>
<dbReference type="HAMAP" id="MF_00911">
    <property type="entry name" value="FtsQ_subfam"/>
    <property type="match status" value="1"/>
</dbReference>
<evidence type="ECO:0000256" key="8">
    <source>
        <dbReference type="HAMAP-Rule" id="MF_00911"/>
    </source>
</evidence>
<dbReference type="PANTHER" id="PTHR37820:SF1">
    <property type="entry name" value="CELL DIVISION PROTEIN FTSQ"/>
    <property type="match status" value="1"/>
</dbReference>
<proteinExistence type="inferred from homology"/>
<dbReference type="RefSeq" id="WP_043470284.1">
    <property type="nucleotide sequence ID" value="NZ_CP134822.1"/>
</dbReference>
<dbReference type="EMBL" id="JNAD02000001">
    <property type="protein sequence ID" value="RKM99193.1"/>
    <property type="molecule type" value="Genomic_DNA"/>
</dbReference>
<dbReference type="GO" id="GO:0005886">
    <property type="term" value="C:plasma membrane"/>
    <property type="evidence" value="ECO:0007669"/>
    <property type="project" value="UniProtKB-SubCell"/>
</dbReference>
<evidence type="ECO:0000256" key="7">
    <source>
        <dbReference type="ARBA" id="ARBA00023306"/>
    </source>
</evidence>
<comment type="function">
    <text evidence="8">Essential cell division protein.</text>
</comment>
<accession>A0A420VA23</accession>
<reference evidence="11 12" key="1">
    <citation type="journal article" date="2014" name="Genome Announc.">
        <title>Draft Genome Sequence of Streptomyces fradiae ATCC 19609, a Strain Highly Sensitive to Antibiotics.</title>
        <authorList>
            <person name="Bekker O.B."/>
            <person name="Klimina K.M."/>
            <person name="Vatlin A.A."/>
            <person name="Zakharevich N.V."/>
            <person name="Kasianov A.S."/>
            <person name="Danilenko V.N."/>
        </authorList>
    </citation>
    <scope>NUCLEOTIDE SEQUENCE [LARGE SCALE GENOMIC DNA]</scope>
    <source>
        <strain evidence="11 12">ATCC 19609</strain>
    </source>
</reference>
<dbReference type="Proteomes" id="UP000028058">
    <property type="component" value="Unassembled WGS sequence"/>
</dbReference>
<evidence type="ECO:0000256" key="4">
    <source>
        <dbReference type="ARBA" id="ARBA00022692"/>
    </source>
</evidence>
<dbReference type="AlphaFoldDB" id="A0A420VA23"/>
<dbReference type="PANTHER" id="PTHR37820">
    <property type="entry name" value="CELL DIVISION PROTEIN DIVIB"/>
    <property type="match status" value="1"/>
</dbReference>
<keyword evidence="7 8" id="KW-0131">Cell cycle</keyword>